<sequence>MDPDLKLLVGGDGLQVEIMAFHQVMINASPVFAAMLKPDQYREGTRLAQDKQLELPLPDDDSEAMTVLCNILHLQSRKVPTKTVTPDLLENIAAIVDKYDFTRAIQPWPEIWFREEHIQSELNRVDDLPVDMLPKWIHICYHLGYSCHFGILTSALITRMSINDFNQSSVIDNFGMLPFVIQEEINTRRQRCADRFRRLSLDLIDSLEQGQSCKTMESSDYNERQAFDCSSVLLRNAILALREAFGPGWRLEEAWTSSLTELYQKMEMISSKLTGPLRICDHFGYRRMQPELHHGCTKQTHFLSALKPIYERAATGLRLEELGNAFYREIVEV</sequence>
<organism evidence="1 2">
    <name type="scientific">Exophiala oligosperma</name>
    <dbReference type="NCBI Taxonomy" id="215243"/>
    <lineage>
        <taxon>Eukaryota</taxon>
        <taxon>Fungi</taxon>
        <taxon>Dikarya</taxon>
        <taxon>Ascomycota</taxon>
        <taxon>Pezizomycotina</taxon>
        <taxon>Eurotiomycetes</taxon>
        <taxon>Chaetothyriomycetidae</taxon>
        <taxon>Chaetothyriales</taxon>
        <taxon>Herpotrichiellaceae</taxon>
        <taxon>Exophiala</taxon>
    </lineage>
</organism>
<reference evidence="1 2" key="1">
    <citation type="submission" date="2015-01" db="EMBL/GenBank/DDBJ databases">
        <title>The Genome Sequence of Exophiala oligosperma CBS72588.</title>
        <authorList>
            <consortium name="The Broad Institute Genomics Platform"/>
            <person name="Cuomo C."/>
            <person name="de Hoog S."/>
            <person name="Gorbushina A."/>
            <person name="Stielow B."/>
            <person name="Teixiera M."/>
            <person name="Abouelleil A."/>
            <person name="Chapman S.B."/>
            <person name="Priest M."/>
            <person name="Young S.K."/>
            <person name="Wortman J."/>
            <person name="Nusbaum C."/>
            <person name="Birren B."/>
        </authorList>
    </citation>
    <scope>NUCLEOTIDE SEQUENCE [LARGE SCALE GENOMIC DNA]</scope>
    <source>
        <strain evidence="1 2">CBS 72588</strain>
    </source>
</reference>
<name>A0A0D2CZJ5_9EURO</name>
<keyword evidence="2" id="KW-1185">Reference proteome</keyword>
<proteinExistence type="predicted"/>
<dbReference type="VEuPathDB" id="FungiDB:PV06_11327"/>
<accession>A0A0D2CZJ5</accession>
<dbReference type="EMBL" id="KN847358">
    <property type="protein sequence ID" value="KIW36438.1"/>
    <property type="molecule type" value="Genomic_DNA"/>
</dbReference>
<dbReference type="RefSeq" id="XP_016256654.1">
    <property type="nucleotide sequence ID" value="XM_016412979.1"/>
</dbReference>
<dbReference type="STRING" id="215243.A0A0D2CZJ5"/>
<dbReference type="Gene3D" id="3.30.710.10">
    <property type="entry name" value="Potassium Channel Kv1.1, Chain A"/>
    <property type="match status" value="1"/>
</dbReference>
<dbReference type="GeneID" id="27363401"/>
<dbReference type="OrthoDB" id="5326346at2759"/>
<dbReference type="AlphaFoldDB" id="A0A0D2CZJ5"/>
<evidence type="ECO:0000313" key="2">
    <source>
        <dbReference type="Proteomes" id="UP000053342"/>
    </source>
</evidence>
<gene>
    <name evidence="1" type="ORF">PV06_11327</name>
</gene>
<dbReference type="HOGENOM" id="CLU_834281_0_0_1"/>
<evidence type="ECO:0008006" key="3">
    <source>
        <dbReference type="Google" id="ProtNLM"/>
    </source>
</evidence>
<dbReference type="InterPro" id="IPR011333">
    <property type="entry name" value="SKP1/BTB/POZ_sf"/>
</dbReference>
<protein>
    <recommendedName>
        <fullName evidence="3">BTB domain-containing protein</fullName>
    </recommendedName>
</protein>
<evidence type="ECO:0000313" key="1">
    <source>
        <dbReference type="EMBL" id="KIW36438.1"/>
    </source>
</evidence>
<dbReference type="Proteomes" id="UP000053342">
    <property type="component" value="Unassembled WGS sequence"/>
</dbReference>